<proteinExistence type="predicted"/>
<accession>A0A443RTN6</accession>
<organism evidence="1 2">
    <name type="scientific">Leptotrombidium deliense</name>
    <dbReference type="NCBI Taxonomy" id="299467"/>
    <lineage>
        <taxon>Eukaryota</taxon>
        <taxon>Metazoa</taxon>
        <taxon>Ecdysozoa</taxon>
        <taxon>Arthropoda</taxon>
        <taxon>Chelicerata</taxon>
        <taxon>Arachnida</taxon>
        <taxon>Acari</taxon>
        <taxon>Acariformes</taxon>
        <taxon>Trombidiformes</taxon>
        <taxon>Prostigmata</taxon>
        <taxon>Anystina</taxon>
        <taxon>Parasitengona</taxon>
        <taxon>Trombiculoidea</taxon>
        <taxon>Trombiculidae</taxon>
        <taxon>Leptotrombidium</taxon>
    </lineage>
</organism>
<dbReference type="InterPro" id="IPR001888">
    <property type="entry name" value="Transposase_1"/>
</dbReference>
<dbReference type="GO" id="GO:0003676">
    <property type="term" value="F:nucleic acid binding"/>
    <property type="evidence" value="ECO:0007669"/>
    <property type="project" value="InterPro"/>
</dbReference>
<dbReference type="InterPro" id="IPR036397">
    <property type="entry name" value="RNaseH_sf"/>
</dbReference>
<dbReference type="AlphaFoldDB" id="A0A443RTN6"/>
<evidence type="ECO:0000313" key="1">
    <source>
        <dbReference type="EMBL" id="RWS18565.1"/>
    </source>
</evidence>
<dbReference type="VEuPathDB" id="VectorBase:LDEU013475"/>
<dbReference type="Proteomes" id="UP000288716">
    <property type="component" value="Unassembled WGS sequence"/>
</dbReference>
<keyword evidence="2" id="KW-1185">Reference proteome</keyword>
<sequence length="76" mass="9077">MHVFHYFRLLKINETINAQRYSDQLSKLKKAINKRPYSSNKKGVILENDNIRPQVALMTKIQGIELRNFKLRFLFP</sequence>
<evidence type="ECO:0000313" key="2">
    <source>
        <dbReference type="Proteomes" id="UP000288716"/>
    </source>
</evidence>
<gene>
    <name evidence="1" type="ORF">B4U80_08038</name>
</gene>
<reference evidence="1 2" key="1">
    <citation type="journal article" date="2018" name="Gigascience">
        <title>Genomes of trombidid mites reveal novel predicted allergens and laterally-transferred genes associated with secondary metabolism.</title>
        <authorList>
            <person name="Dong X."/>
            <person name="Chaisiri K."/>
            <person name="Xia D."/>
            <person name="Armstrong S.D."/>
            <person name="Fang Y."/>
            <person name="Donnelly M.J."/>
            <person name="Kadowaki T."/>
            <person name="McGarry J.W."/>
            <person name="Darby A.C."/>
            <person name="Makepeace B.L."/>
        </authorList>
    </citation>
    <scope>NUCLEOTIDE SEQUENCE [LARGE SCALE GENOMIC DNA]</scope>
    <source>
        <strain evidence="1">UoL-UT</strain>
    </source>
</reference>
<dbReference type="EMBL" id="NCKV01037821">
    <property type="protein sequence ID" value="RWS18565.1"/>
    <property type="molecule type" value="Genomic_DNA"/>
</dbReference>
<dbReference type="OrthoDB" id="616263at2759"/>
<protein>
    <submittedName>
        <fullName evidence="1">Transposase-like protein</fullName>
    </submittedName>
</protein>
<dbReference type="Pfam" id="PF01359">
    <property type="entry name" value="Transposase_1"/>
    <property type="match status" value="1"/>
</dbReference>
<comment type="caution">
    <text evidence="1">The sequence shown here is derived from an EMBL/GenBank/DDBJ whole genome shotgun (WGS) entry which is preliminary data.</text>
</comment>
<name>A0A443RTN6_9ACAR</name>
<dbReference type="Gene3D" id="3.30.420.10">
    <property type="entry name" value="Ribonuclease H-like superfamily/Ribonuclease H"/>
    <property type="match status" value="1"/>
</dbReference>